<organism evidence="2 3">
    <name type="scientific">Purpureocillium lilacinum</name>
    <name type="common">Paecilomyces lilacinus</name>
    <dbReference type="NCBI Taxonomy" id="33203"/>
    <lineage>
        <taxon>Eukaryota</taxon>
        <taxon>Fungi</taxon>
        <taxon>Dikarya</taxon>
        <taxon>Ascomycota</taxon>
        <taxon>Pezizomycotina</taxon>
        <taxon>Sordariomycetes</taxon>
        <taxon>Hypocreomycetidae</taxon>
        <taxon>Hypocreales</taxon>
        <taxon>Ophiocordycipitaceae</taxon>
        <taxon>Purpureocillium</taxon>
    </lineage>
</organism>
<dbReference type="EMBL" id="LCWV01000005">
    <property type="protein sequence ID" value="PWI73248.1"/>
    <property type="molecule type" value="Genomic_DNA"/>
</dbReference>
<evidence type="ECO:0000313" key="2">
    <source>
        <dbReference type="EMBL" id="PWI73248.1"/>
    </source>
</evidence>
<dbReference type="HAMAP" id="MF_00055">
    <property type="entry name" value="MEMO1"/>
    <property type="match status" value="1"/>
</dbReference>
<proteinExistence type="inferred from homology"/>
<sequence>MATRPAGKAGSWYPRALDDLEGQLNGYLAKVPETVDGSPVPIADARIVIAPRPACLSRHAGYDYSGDCAAWAYSCLDLSKAKRVFVLGPSHRYYLEGCAVTTFAKYATPYGDFTVDRDIIQRVKEAGDMADIPRSKDSEEHSLEMHLPYLWKRCEKTFGSPDKFPTIVPILIGDNNRAEEKDVGRVLASYLKDPENAFVISSDFCHWGDHFSYQPYSPTNDITKLTMLRWRDSTPAGPPIHETIRLLDEAAMDAVKSGRHDAFVDNLRLTGNTVCGRHPIGVAMAALELIAKETNDSSKYRFKIVRYDRSSLVKSANDSSVSYVSAYAVL</sequence>
<evidence type="ECO:0000256" key="1">
    <source>
        <dbReference type="ARBA" id="ARBA00006315"/>
    </source>
</evidence>
<dbReference type="Proteomes" id="UP000245956">
    <property type="component" value="Unassembled WGS sequence"/>
</dbReference>
<dbReference type="Gene3D" id="3.40.830.10">
    <property type="entry name" value="LigB-like"/>
    <property type="match status" value="1"/>
</dbReference>
<name>A0A2U3EFH4_PURLI</name>
<evidence type="ECO:0008006" key="4">
    <source>
        <dbReference type="Google" id="ProtNLM"/>
    </source>
</evidence>
<dbReference type="AlphaFoldDB" id="A0A2U3EFH4"/>
<accession>A0A2U3EFH4</accession>
<dbReference type="NCBIfam" id="TIGR04336">
    <property type="entry name" value="AmmeMemoSam_B"/>
    <property type="match status" value="1"/>
</dbReference>
<reference evidence="2 3" key="1">
    <citation type="journal article" date="2016" name="Front. Microbiol.">
        <title>Genome and transcriptome sequences reveal the specific parasitism of the nematophagous Purpureocillium lilacinum 36-1.</title>
        <authorList>
            <person name="Xie J."/>
            <person name="Li S."/>
            <person name="Mo C."/>
            <person name="Xiao X."/>
            <person name="Peng D."/>
            <person name="Wang G."/>
            <person name="Xiao Y."/>
        </authorList>
    </citation>
    <scope>NUCLEOTIDE SEQUENCE [LARGE SCALE GENOMIC DNA]</scope>
    <source>
        <strain evidence="2 3">36-1</strain>
    </source>
</reference>
<evidence type="ECO:0000313" key="3">
    <source>
        <dbReference type="Proteomes" id="UP000245956"/>
    </source>
</evidence>
<comment type="caution">
    <text evidence="2">The sequence shown here is derived from an EMBL/GenBank/DDBJ whole genome shotgun (WGS) entry which is preliminary data.</text>
</comment>
<protein>
    <recommendedName>
        <fullName evidence="4">Memo-like protein</fullName>
    </recommendedName>
</protein>
<gene>
    <name evidence="2" type="ORF">PCL_10263</name>
</gene>
<dbReference type="PANTHER" id="PTHR11060">
    <property type="entry name" value="PROTEIN MEMO1"/>
    <property type="match status" value="1"/>
</dbReference>
<dbReference type="CDD" id="cd07361">
    <property type="entry name" value="MEMO_like"/>
    <property type="match status" value="1"/>
</dbReference>
<dbReference type="InterPro" id="IPR002737">
    <property type="entry name" value="MEMO1_fam"/>
</dbReference>
<dbReference type="PANTHER" id="PTHR11060:SF0">
    <property type="entry name" value="PROTEIN MEMO1"/>
    <property type="match status" value="1"/>
</dbReference>
<dbReference type="Pfam" id="PF01875">
    <property type="entry name" value="Memo"/>
    <property type="match status" value="1"/>
</dbReference>
<comment type="similarity">
    <text evidence="1">Belongs to the MEMO1 family.</text>
</comment>